<dbReference type="HOGENOM" id="CLU_466603_0_0_1"/>
<evidence type="ECO:0000256" key="1">
    <source>
        <dbReference type="ARBA" id="ARBA00001946"/>
    </source>
</evidence>
<feature type="binding site" evidence="6">
    <location>
        <position position="133"/>
    </location>
    <ligand>
        <name>Mg(2+)</name>
        <dbReference type="ChEBI" id="CHEBI:18420"/>
        <label>1</label>
        <note>catalytic</note>
    </ligand>
</feature>
<gene>
    <name evidence="8" type="ORF">S40285_04604</name>
</gene>
<dbReference type="PANTHER" id="PTHR43200">
    <property type="entry name" value="PHOSPHATASE"/>
    <property type="match status" value="1"/>
</dbReference>
<name>A0A084QZT6_STAC4</name>
<proteinExistence type="inferred from homology"/>
<protein>
    <recommendedName>
        <fullName evidence="7">NAD-dependent epimerase/dehydratase domain-containing protein</fullName>
    </recommendedName>
</protein>
<dbReference type="SUPFAM" id="SSF51735">
    <property type="entry name" value="NAD(P)-binding Rossmann-fold domains"/>
    <property type="match status" value="1"/>
</dbReference>
<feature type="binding site" evidence="6">
    <location>
        <position position="70"/>
    </location>
    <ligand>
        <name>Mg(2+)</name>
        <dbReference type="ChEBI" id="CHEBI:18420"/>
        <label>1</label>
        <note>catalytic</note>
    </ligand>
</feature>
<dbReference type="Gene3D" id="3.40.50.720">
    <property type="entry name" value="NAD(P)-binding Rossmann-like Domain"/>
    <property type="match status" value="1"/>
</dbReference>
<dbReference type="STRING" id="1283841.A0A084QZT6"/>
<dbReference type="Pfam" id="PF01370">
    <property type="entry name" value="Epimerase"/>
    <property type="match status" value="1"/>
</dbReference>
<keyword evidence="3 6" id="KW-0479">Metal-binding</keyword>
<keyword evidence="5 6" id="KW-0460">Magnesium</keyword>
<sequence length="701" mass="76783">MDSPYANELRIAIGVVQKAAQLGQSIIASNDKGTVEKHDHSPVTVADFAIQALLVATFKAAFPDDVFVGEEDASDLRAKPDLLERVWGLLEGIGGDEDARALCRLPESKEHLCDLVDQCGANKPGKGRTWVFDPIDGTQNYVSRKLYAINIGLLLDGKQQLGVVGCPNMSIEAAAPFCDTDVDPTGIGCIIFAVKDHGAHIRALPGSLADTPTRQLPRNSSSAIKFLTSTTVDSCLPNIHEKIARSLSTPYPNVDLLPWVLRWAVLALGLGNTTVWVYKKRARYGKVWDHSGAMLLFEETGGKITDVHGKEIDLTVERKMIGNFGFVAAPKELHANVLETVQAVLKEEVLFAAILVLQISVLRPSKMSRYDVLVTGSSGHLGTALMLSLPSLGFIPFGIDILPSPTTNRVGSISDRNFVASLFEEFTFKHVLHAATLHKPHICSHTNQQFVETNITGTLNLLEVSGAKTLGKLESFVFFSTTSTFGMALSPQPGAPAAWIDEDVVPLPKNVYGITKVAAEDMCYLIHKQLGLPVLVLRTSRFFPEADDDEDRRTAMEDDNLKVLELAYRRCDIADIVSATVCAMKKASEIRWGKYIISAPPPFSNNPGTLAALDRNPEEVFAQASPGVQEVFQARGWKCLKRVDRVYDSSKAVRELGWEPRYTFGKVVERLAKGEAWRSELTVQVGKKGYHAESTGVYTQR</sequence>
<feature type="domain" description="NAD-dependent epimerase/dehydratase" evidence="7">
    <location>
        <begin position="372"/>
        <end position="546"/>
    </location>
</feature>
<feature type="binding site" evidence="6">
    <location>
        <position position="136"/>
    </location>
    <ligand>
        <name>Mg(2+)</name>
        <dbReference type="ChEBI" id="CHEBI:18420"/>
        <label>1</label>
        <note>catalytic</note>
    </ligand>
</feature>
<dbReference type="InterPro" id="IPR051090">
    <property type="entry name" value="Inositol_monoP_superfamily"/>
</dbReference>
<comment type="cofactor">
    <cofactor evidence="1 6">
        <name>Mg(2+)</name>
        <dbReference type="ChEBI" id="CHEBI:18420"/>
    </cofactor>
</comment>
<dbReference type="InterPro" id="IPR000760">
    <property type="entry name" value="Inositol_monophosphatase-like"/>
</dbReference>
<dbReference type="InterPro" id="IPR036291">
    <property type="entry name" value="NAD(P)-bd_dom_sf"/>
</dbReference>
<reference evidence="8 9" key="1">
    <citation type="journal article" date="2014" name="BMC Genomics">
        <title>Comparative genome sequencing reveals chemotype-specific gene clusters in the toxigenic black mold Stachybotrys.</title>
        <authorList>
            <person name="Semeiks J."/>
            <person name="Borek D."/>
            <person name="Otwinowski Z."/>
            <person name="Grishin N.V."/>
        </authorList>
    </citation>
    <scope>NUCLEOTIDE SEQUENCE [LARGE SCALE GENOMIC DNA]</scope>
    <source>
        <strain evidence="8 9">IBT 40285</strain>
    </source>
</reference>
<evidence type="ECO:0000313" key="8">
    <source>
        <dbReference type="EMBL" id="KFA69471.1"/>
    </source>
</evidence>
<evidence type="ECO:0000259" key="7">
    <source>
        <dbReference type="Pfam" id="PF01370"/>
    </source>
</evidence>
<dbReference type="CDD" id="cd01517">
    <property type="entry name" value="PAP_phosphatase"/>
    <property type="match status" value="1"/>
</dbReference>
<dbReference type="GO" id="GO:0046872">
    <property type="term" value="F:metal ion binding"/>
    <property type="evidence" value="ECO:0007669"/>
    <property type="project" value="UniProtKB-KW"/>
</dbReference>
<dbReference type="Pfam" id="PF00459">
    <property type="entry name" value="Inositol_P"/>
    <property type="match status" value="1"/>
</dbReference>
<dbReference type="EMBL" id="KL659480">
    <property type="protein sequence ID" value="KFA69471.1"/>
    <property type="molecule type" value="Genomic_DNA"/>
</dbReference>
<evidence type="ECO:0000256" key="2">
    <source>
        <dbReference type="ARBA" id="ARBA00009759"/>
    </source>
</evidence>
<dbReference type="SUPFAM" id="SSF56655">
    <property type="entry name" value="Carbohydrate phosphatase"/>
    <property type="match status" value="1"/>
</dbReference>
<organism evidence="8 9">
    <name type="scientific">Stachybotrys chlorohalonatus (strain IBT 40285)</name>
    <dbReference type="NCBI Taxonomy" id="1283841"/>
    <lineage>
        <taxon>Eukaryota</taxon>
        <taxon>Fungi</taxon>
        <taxon>Dikarya</taxon>
        <taxon>Ascomycota</taxon>
        <taxon>Pezizomycotina</taxon>
        <taxon>Sordariomycetes</taxon>
        <taxon>Hypocreomycetidae</taxon>
        <taxon>Hypocreales</taxon>
        <taxon>Stachybotryaceae</taxon>
        <taxon>Stachybotrys</taxon>
    </lineage>
</organism>
<dbReference type="InterPro" id="IPR001509">
    <property type="entry name" value="Epimerase_deHydtase"/>
</dbReference>
<dbReference type="OrthoDB" id="411145at2759"/>
<dbReference type="Proteomes" id="UP000028524">
    <property type="component" value="Unassembled WGS sequence"/>
</dbReference>
<dbReference type="InParanoid" id="A0A084QZT6"/>
<evidence type="ECO:0000256" key="4">
    <source>
        <dbReference type="ARBA" id="ARBA00022801"/>
    </source>
</evidence>
<feature type="binding site" evidence="6">
    <location>
        <position position="135"/>
    </location>
    <ligand>
        <name>Mg(2+)</name>
        <dbReference type="ChEBI" id="CHEBI:18420"/>
        <label>1</label>
        <note>catalytic</note>
    </ligand>
</feature>
<dbReference type="GO" id="GO:0008441">
    <property type="term" value="F:3'(2'),5'-bisphosphate nucleotidase activity"/>
    <property type="evidence" value="ECO:0007669"/>
    <property type="project" value="TreeGrafter"/>
</dbReference>
<evidence type="ECO:0000256" key="3">
    <source>
        <dbReference type="ARBA" id="ARBA00022723"/>
    </source>
</evidence>
<comment type="similarity">
    <text evidence="2">Belongs to the inositol monophosphatase superfamily.</text>
</comment>
<dbReference type="Gene3D" id="3.30.540.10">
    <property type="entry name" value="Fructose-1,6-Bisphosphatase, subunit A, domain 1"/>
    <property type="match status" value="1"/>
</dbReference>
<keyword evidence="4" id="KW-0378">Hydrolase</keyword>
<evidence type="ECO:0000313" key="9">
    <source>
        <dbReference type="Proteomes" id="UP000028524"/>
    </source>
</evidence>
<dbReference type="PANTHER" id="PTHR43200:SF2">
    <property type="entry name" value="3'(2'),5'-BISPHOSPHATE NUCLEOTIDASE"/>
    <property type="match status" value="1"/>
</dbReference>
<dbReference type="AlphaFoldDB" id="A0A084QZT6"/>
<dbReference type="GO" id="GO:0000103">
    <property type="term" value="P:sulfate assimilation"/>
    <property type="evidence" value="ECO:0007669"/>
    <property type="project" value="TreeGrafter"/>
</dbReference>
<feature type="binding site" evidence="6">
    <location>
        <position position="289"/>
    </location>
    <ligand>
        <name>Mg(2+)</name>
        <dbReference type="ChEBI" id="CHEBI:18420"/>
        <label>1</label>
        <note>catalytic</note>
    </ligand>
</feature>
<accession>A0A084QZT6</accession>
<dbReference type="Gene3D" id="3.40.190.80">
    <property type="match status" value="1"/>
</dbReference>
<dbReference type="CDD" id="cd08946">
    <property type="entry name" value="SDR_e"/>
    <property type="match status" value="1"/>
</dbReference>
<evidence type="ECO:0000256" key="5">
    <source>
        <dbReference type="ARBA" id="ARBA00022842"/>
    </source>
</evidence>
<keyword evidence="9" id="KW-1185">Reference proteome</keyword>
<evidence type="ECO:0000256" key="6">
    <source>
        <dbReference type="PIRSR" id="PIRSR600760-2"/>
    </source>
</evidence>